<reference evidence="3" key="3">
    <citation type="submission" date="2018-10" db="EMBL/GenBank/DDBJ databases">
        <authorList>
            <person name="Hovde B."/>
            <person name="Zhang X."/>
        </authorList>
    </citation>
    <scope>NUCLEOTIDE SEQUENCE [LARGE SCALE GENOMIC DNA]</scope>
    <source>
        <strain evidence="3">UTEX 25</strain>
    </source>
</reference>
<evidence type="ECO:0000313" key="3">
    <source>
        <dbReference type="EMBL" id="RMZ57314.1"/>
    </source>
</evidence>
<evidence type="ECO:0000313" key="2">
    <source>
        <dbReference type="EMBL" id="KFM22964.1"/>
    </source>
</evidence>
<reference evidence="5" key="2">
    <citation type="journal article" date="2018" name="Algal Res.">
        <title>Characterization of plant carbon substrate utilization by Auxenochlorella protothecoides.</title>
        <authorList>
            <person name="Vogler B.W."/>
            <person name="Starkenburg S.R."/>
            <person name="Sudasinghe N."/>
            <person name="Schambach J.Y."/>
            <person name="Rollin J.A."/>
            <person name="Pattathil S."/>
            <person name="Barry A.N."/>
        </authorList>
    </citation>
    <scope>NUCLEOTIDE SEQUENCE [LARGE SCALE GENOMIC DNA]</scope>
    <source>
        <strain evidence="5">UTEX 25</strain>
    </source>
</reference>
<dbReference type="AlphaFoldDB" id="A0A087SB60"/>
<evidence type="ECO:0000256" key="1">
    <source>
        <dbReference type="SAM" id="SignalP"/>
    </source>
</evidence>
<dbReference type="GeneID" id="23611713"/>
<feature type="signal peptide" evidence="1">
    <location>
        <begin position="1"/>
        <end position="20"/>
    </location>
</feature>
<dbReference type="KEGG" id="apro:F751_0322"/>
<dbReference type="Proteomes" id="UP000028924">
    <property type="component" value="Unassembled WGS sequence"/>
</dbReference>
<feature type="chain" id="PRO_5040562269" evidence="1">
    <location>
        <begin position="21"/>
        <end position="99"/>
    </location>
</feature>
<name>A0A087SB60_AUXPR</name>
<proteinExistence type="predicted"/>
<sequence>MRFPIVLALALVAVAAPAFAATITITGCDSSTLNNDTIVRDLGFCLNELAANVTTCPEACPEPLEEVGYSCTMGLVDYYATQGVFDKLGFTLAQIHARV</sequence>
<dbReference type="RefSeq" id="XP_011395831.1">
    <property type="nucleotide sequence ID" value="XM_011397529.1"/>
</dbReference>
<accession>A0A087SB60</accession>
<keyword evidence="1" id="KW-0732">Signal</keyword>
<evidence type="ECO:0000313" key="5">
    <source>
        <dbReference type="Proteomes" id="UP000279271"/>
    </source>
</evidence>
<dbReference type="EMBL" id="KL662085">
    <property type="protein sequence ID" value="KFM22964.1"/>
    <property type="molecule type" value="Genomic_DNA"/>
</dbReference>
<evidence type="ECO:0000313" key="4">
    <source>
        <dbReference type="Proteomes" id="UP000028924"/>
    </source>
</evidence>
<gene>
    <name evidence="3" type="ORF">APUTEX25_004148</name>
    <name evidence="2" type="ORF">F751_0322</name>
</gene>
<reference evidence="2 4" key="1">
    <citation type="journal article" date="2014" name="BMC Genomics">
        <title>Oil accumulation mechanisms of the oleaginous microalga Chlorella protothecoides revealed through its genome, transcriptomes, and proteomes.</title>
        <authorList>
            <person name="Gao C."/>
            <person name="Wang Y."/>
            <person name="Shen Y."/>
            <person name="Yan D."/>
            <person name="He X."/>
            <person name="Dai J."/>
            <person name="Wu Q."/>
        </authorList>
    </citation>
    <scope>NUCLEOTIDE SEQUENCE [LARGE SCALE GENOMIC DNA]</scope>
    <source>
        <strain evidence="2 4">0710</strain>
    </source>
</reference>
<dbReference type="EMBL" id="QOKY01000128">
    <property type="protein sequence ID" value="RMZ57314.1"/>
    <property type="molecule type" value="Genomic_DNA"/>
</dbReference>
<reference evidence="3" key="4">
    <citation type="submission" date="2018-11" db="EMBL/GenBank/DDBJ databases">
        <title>Characterization of plant carbon substrate utilization by Auxenochlorella protothecoides.</title>
        <authorList>
            <person name="Vogler B.W."/>
            <person name="Starkenburg S.R."/>
            <person name="Sudasinghe N."/>
            <person name="Schambach J.Y."/>
            <person name="Rollin J.A."/>
            <person name="Pattathil S."/>
            <person name="Barry A.N."/>
        </authorList>
    </citation>
    <scope>NUCLEOTIDE SEQUENCE [LARGE SCALE GENOMIC DNA]</scope>
    <source>
        <strain evidence="3">UTEX 25</strain>
    </source>
</reference>
<dbReference type="Proteomes" id="UP000279271">
    <property type="component" value="Unassembled WGS sequence"/>
</dbReference>
<protein>
    <submittedName>
        <fullName evidence="2">Uncharacterized protein</fullName>
    </submittedName>
</protein>
<dbReference type="PROSITE" id="PS51257">
    <property type="entry name" value="PROKAR_LIPOPROTEIN"/>
    <property type="match status" value="1"/>
</dbReference>
<organism evidence="2 4">
    <name type="scientific">Auxenochlorella protothecoides</name>
    <name type="common">Green microalga</name>
    <name type="synonym">Chlorella protothecoides</name>
    <dbReference type="NCBI Taxonomy" id="3075"/>
    <lineage>
        <taxon>Eukaryota</taxon>
        <taxon>Viridiplantae</taxon>
        <taxon>Chlorophyta</taxon>
        <taxon>core chlorophytes</taxon>
        <taxon>Trebouxiophyceae</taxon>
        <taxon>Chlorellales</taxon>
        <taxon>Chlorellaceae</taxon>
        <taxon>Auxenochlorella</taxon>
    </lineage>
</organism>
<keyword evidence="4" id="KW-1185">Reference proteome</keyword>